<comment type="similarity">
    <text evidence="1">Belongs to the LysR transcriptional regulatory family.</text>
</comment>
<feature type="domain" description="HTH lysR-type" evidence="5">
    <location>
        <begin position="1"/>
        <end position="61"/>
    </location>
</feature>
<dbReference type="EMBL" id="NJIH01000009">
    <property type="protein sequence ID" value="OWT57392.1"/>
    <property type="molecule type" value="Genomic_DNA"/>
</dbReference>
<dbReference type="PRINTS" id="PR00039">
    <property type="entry name" value="HTHLYSR"/>
</dbReference>
<dbReference type="Proteomes" id="UP000214603">
    <property type="component" value="Unassembled WGS sequence"/>
</dbReference>
<dbReference type="GO" id="GO:0003700">
    <property type="term" value="F:DNA-binding transcription factor activity"/>
    <property type="evidence" value="ECO:0007669"/>
    <property type="project" value="InterPro"/>
</dbReference>
<evidence type="ECO:0000313" key="7">
    <source>
        <dbReference type="Proteomes" id="UP000214603"/>
    </source>
</evidence>
<dbReference type="InterPro" id="IPR000847">
    <property type="entry name" value="LysR_HTH_N"/>
</dbReference>
<dbReference type="Gene3D" id="3.40.190.290">
    <property type="match status" value="1"/>
</dbReference>
<organism evidence="6 7">
    <name type="scientific">Candidimonas nitroreducens</name>
    <dbReference type="NCBI Taxonomy" id="683354"/>
    <lineage>
        <taxon>Bacteria</taxon>
        <taxon>Pseudomonadati</taxon>
        <taxon>Pseudomonadota</taxon>
        <taxon>Betaproteobacteria</taxon>
        <taxon>Burkholderiales</taxon>
        <taxon>Alcaligenaceae</taxon>
        <taxon>Candidimonas</taxon>
    </lineage>
</organism>
<evidence type="ECO:0000256" key="4">
    <source>
        <dbReference type="ARBA" id="ARBA00023163"/>
    </source>
</evidence>
<dbReference type="AlphaFoldDB" id="A0A225M9I6"/>
<dbReference type="SUPFAM" id="SSF46785">
    <property type="entry name" value="Winged helix' DNA-binding domain"/>
    <property type="match status" value="1"/>
</dbReference>
<dbReference type="Gene3D" id="1.10.10.10">
    <property type="entry name" value="Winged helix-like DNA-binding domain superfamily/Winged helix DNA-binding domain"/>
    <property type="match status" value="1"/>
</dbReference>
<evidence type="ECO:0000256" key="2">
    <source>
        <dbReference type="ARBA" id="ARBA00023015"/>
    </source>
</evidence>
<evidence type="ECO:0000256" key="1">
    <source>
        <dbReference type="ARBA" id="ARBA00009437"/>
    </source>
</evidence>
<dbReference type="InterPro" id="IPR036388">
    <property type="entry name" value="WH-like_DNA-bd_sf"/>
</dbReference>
<keyword evidence="7" id="KW-1185">Reference proteome</keyword>
<dbReference type="PROSITE" id="PS50931">
    <property type="entry name" value="HTH_LYSR"/>
    <property type="match status" value="1"/>
</dbReference>
<name>A0A225M9I6_9BURK</name>
<evidence type="ECO:0000259" key="5">
    <source>
        <dbReference type="PROSITE" id="PS50931"/>
    </source>
</evidence>
<dbReference type="SUPFAM" id="SSF53850">
    <property type="entry name" value="Periplasmic binding protein-like II"/>
    <property type="match status" value="1"/>
</dbReference>
<keyword evidence="2" id="KW-0805">Transcription regulation</keyword>
<accession>A0A225M9I6</accession>
<dbReference type="InterPro" id="IPR058163">
    <property type="entry name" value="LysR-type_TF_proteobact-type"/>
</dbReference>
<keyword evidence="3" id="KW-0238">DNA-binding</keyword>
<evidence type="ECO:0000256" key="3">
    <source>
        <dbReference type="ARBA" id="ARBA00023125"/>
    </source>
</evidence>
<dbReference type="GO" id="GO:0043565">
    <property type="term" value="F:sequence-specific DNA binding"/>
    <property type="evidence" value="ECO:0007669"/>
    <property type="project" value="TreeGrafter"/>
</dbReference>
<dbReference type="FunFam" id="1.10.10.10:FF:000001">
    <property type="entry name" value="LysR family transcriptional regulator"/>
    <property type="match status" value="1"/>
</dbReference>
<evidence type="ECO:0000313" key="6">
    <source>
        <dbReference type="EMBL" id="OWT57392.1"/>
    </source>
</evidence>
<dbReference type="PANTHER" id="PTHR30537:SF5">
    <property type="entry name" value="HTH-TYPE TRANSCRIPTIONAL ACTIVATOR TTDR-RELATED"/>
    <property type="match status" value="1"/>
</dbReference>
<protein>
    <recommendedName>
        <fullName evidence="5">HTH lysR-type domain-containing protein</fullName>
    </recommendedName>
</protein>
<reference evidence="7" key="1">
    <citation type="submission" date="2017-06" db="EMBL/GenBank/DDBJ databases">
        <title>Herbaspirillum phytohormonus sp. nov., isolated from the root nodule of Robinia pseudoacacia in lead-zinc mine.</title>
        <authorList>
            <person name="Fan M."/>
            <person name="Lin Y."/>
        </authorList>
    </citation>
    <scope>NUCLEOTIDE SEQUENCE [LARGE SCALE GENOMIC DNA]</scope>
    <source>
        <strain evidence="7">SC-089</strain>
    </source>
</reference>
<dbReference type="CDD" id="cd08422">
    <property type="entry name" value="PBP2_CrgA_like"/>
    <property type="match status" value="1"/>
</dbReference>
<dbReference type="Pfam" id="PF00126">
    <property type="entry name" value="HTH_1"/>
    <property type="match status" value="1"/>
</dbReference>
<comment type="caution">
    <text evidence="6">The sequence shown here is derived from an EMBL/GenBank/DDBJ whole genome shotgun (WGS) entry which is preliminary data.</text>
</comment>
<dbReference type="Pfam" id="PF03466">
    <property type="entry name" value="LysR_substrate"/>
    <property type="match status" value="1"/>
</dbReference>
<proteinExistence type="inferred from homology"/>
<dbReference type="InterPro" id="IPR005119">
    <property type="entry name" value="LysR_subst-bd"/>
</dbReference>
<sequence>MDTLAALRLFHRIAESGNFSEAGRQLGMTPSAVSRHIAALENDLGVRLFNRYRNIHRVTLTDAGQVYLTYAQRIVNDFRQAREALADCAGEPAGLLRVGAPIDLGQRHIAPLLAEFFERHPKIRVDLMLDDQIAVFSTNEIDVAIRIGKLRDSSLIAKRIAPNKRVLCASPEYIHEHGMPACPGDLTLHNCLTYKFHTARNI</sequence>
<dbReference type="PANTHER" id="PTHR30537">
    <property type="entry name" value="HTH-TYPE TRANSCRIPTIONAL REGULATOR"/>
    <property type="match status" value="1"/>
</dbReference>
<gene>
    <name evidence="6" type="ORF">CEY11_15825</name>
</gene>
<keyword evidence="4" id="KW-0804">Transcription</keyword>
<dbReference type="GO" id="GO:0006351">
    <property type="term" value="P:DNA-templated transcription"/>
    <property type="evidence" value="ECO:0007669"/>
    <property type="project" value="TreeGrafter"/>
</dbReference>
<dbReference type="OrthoDB" id="8591238at2"/>
<dbReference type="InterPro" id="IPR036390">
    <property type="entry name" value="WH_DNA-bd_sf"/>
</dbReference>